<dbReference type="PROSITE" id="PS50102">
    <property type="entry name" value="RRM"/>
    <property type="match status" value="2"/>
</dbReference>
<dbReference type="SMART" id="SM00360">
    <property type="entry name" value="RRM"/>
    <property type="match status" value="2"/>
</dbReference>
<name>A0A433DLI2_9FUNG</name>
<evidence type="ECO:0000256" key="1">
    <source>
        <dbReference type="ARBA" id="ARBA00022884"/>
    </source>
</evidence>
<dbReference type="AlphaFoldDB" id="A0A433DLI2"/>
<evidence type="ECO:0000259" key="4">
    <source>
        <dbReference type="PROSITE" id="PS50102"/>
    </source>
</evidence>
<dbReference type="InterPro" id="IPR012677">
    <property type="entry name" value="Nucleotide-bd_a/b_plait_sf"/>
</dbReference>
<evidence type="ECO:0000313" key="5">
    <source>
        <dbReference type="EMBL" id="RUP51730.1"/>
    </source>
</evidence>
<protein>
    <recommendedName>
        <fullName evidence="4">RRM domain-containing protein</fullName>
    </recommendedName>
</protein>
<proteinExistence type="predicted"/>
<feature type="domain" description="RRM" evidence="4">
    <location>
        <begin position="161"/>
        <end position="238"/>
    </location>
</feature>
<dbReference type="Proteomes" id="UP000268093">
    <property type="component" value="Unassembled WGS sequence"/>
</dbReference>
<dbReference type="Pfam" id="PF00076">
    <property type="entry name" value="RRM_1"/>
    <property type="match status" value="2"/>
</dbReference>
<feature type="compositionally biased region" description="Basic and acidic residues" evidence="3">
    <location>
        <begin position="21"/>
        <end position="63"/>
    </location>
</feature>
<dbReference type="SUPFAM" id="SSF54928">
    <property type="entry name" value="RNA-binding domain, RBD"/>
    <property type="match status" value="2"/>
</dbReference>
<feature type="compositionally biased region" description="Basic and acidic residues" evidence="3">
    <location>
        <begin position="429"/>
        <end position="445"/>
    </location>
</feature>
<reference evidence="5 6" key="1">
    <citation type="journal article" date="2018" name="New Phytol.">
        <title>Phylogenomics of Endogonaceae and evolution of mycorrhizas within Mucoromycota.</title>
        <authorList>
            <person name="Chang Y."/>
            <person name="Desiro A."/>
            <person name="Na H."/>
            <person name="Sandor L."/>
            <person name="Lipzen A."/>
            <person name="Clum A."/>
            <person name="Barry K."/>
            <person name="Grigoriev I.V."/>
            <person name="Martin F.M."/>
            <person name="Stajich J.E."/>
            <person name="Smith M.E."/>
            <person name="Bonito G."/>
            <person name="Spatafora J.W."/>
        </authorList>
    </citation>
    <scope>NUCLEOTIDE SEQUENCE [LARGE SCALE GENOMIC DNA]</scope>
    <source>
        <strain evidence="5 6">GMNB39</strain>
    </source>
</reference>
<evidence type="ECO:0000313" key="6">
    <source>
        <dbReference type="Proteomes" id="UP000268093"/>
    </source>
</evidence>
<sequence length="485" mass="55786">MTSNSDDDTFDITTTFRDAPVKRDEFKLAKEQKRQWKSEKEATDALRLEKAKENRERKRWEREKRRKRKRGEEVSSDEESDRDDDEDVERRVKKMKLEAGDSASSDSDDSDSNIDKKPKKRKTFKDMERKKQKKAEKKKREKALAVAGAEAGKDPYKRGEFGVWVGNLAFTTTPKAIKEFFNGGREILRVFCPPGDNGKMNRGFAYVDFATAEAQALAIKRSEHVLDKRNLLVKDSKNFTKTGRPKREDQETVPAAATKKPSVSVLKAPPQKHQPSSTLFVGNLSFNTTRESLQDLFEECGRIRKVRMATFEDSGKCKGVIIRHLIRHIFRIFWRSLPIQLFSLSPKNSFAYIDFYEPESATAALNARNKQHLMGRKLRMEYASAEATKRGAPWLLRKEQENVCIAADATQARLNLEKDEEKIERTPDDMEAVGRKIEKRNDDTRRSKRQDRRVQAHQKPGAVLANAPRQKVAAVKFEGKKITFD</sequence>
<dbReference type="OrthoDB" id="439808at2759"/>
<dbReference type="PANTHER" id="PTHR23236:SF95">
    <property type="entry name" value="NUCLEOLAR PROTEIN 13"/>
    <property type="match status" value="1"/>
</dbReference>
<keyword evidence="6" id="KW-1185">Reference proteome</keyword>
<feature type="region of interest" description="Disordered" evidence="3">
    <location>
        <begin position="237"/>
        <end position="274"/>
    </location>
</feature>
<comment type="caution">
    <text evidence="5">The sequence shown here is derived from an EMBL/GenBank/DDBJ whole genome shotgun (WGS) entry which is preliminary data.</text>
</comment>
<dbReference type="Gene3D" id="3.30.70.330">
    <property type="match status" value="2"/>
</dbReference>
<feature type="region of interest" description="Disordered" evidence="3">
    <location>
        <begin position="429"/>
        <end position="460"/>
    </location>
</feature>
<feature type="domain" description="RRM" evidence="4">
    <location>
        <begin position="277"/>
        <end position="385"/>
    </location>
</feature>
<feature type="compositionally biased region" description="Acidic residues" evidence="3">
    <location>
        <begin position="74"/>
        <end position="87"/>
    </location>
</feature>
<keyword evidence="1 2" id="KW-0694">RNA-binding</keyword>
<organism evidence="5 6">
    <name type="scientific">Jimgerdemannia flammicorona</name>
    <dbReference type="NCBI Taxonomy" id="994334"/>
    <lineage>
        <taxon>Eukaryota</taxon>
        <taxon>Fungi</taxon>
        <taxon>Fungi incertae sedis</taxon>
        <taxon>Mucoromycota</taxon>
        <taxon>Mucoromycotina</taxon>
        <taxon>Endogonomycetes</taxon>
        <taxon>Endogonales</taxon>
        <taxon>Endogonaceae</taxon>
        <taxon>Jimgerdemannia</taxon>
    </lineage>
</organism>
<dbReference type="InterPro" id="IPR035979">
    <property type="entry name" value="RBD_domain_sf"/>
</dbReference>
<dbReference type="EMBL" id="RBNI01000514">
    <property type="protein sequence ID" value="RUP51730.1"/>
    <property type="molecule type" value="Genomic_DNA"/>
</dbReference>
<dbReference type="GO" id="GO:0003723">
    <property type="term" value="F:RNA binding"/>
    <property type="evidence" value="ECO:0007669"/>
    <property type="project" value="UniProtKB-UniRule"/>
</dbReference>
<dbReference type="InterPro" id="IPR000504">
    <property type="entry name" value="RRM_dom"/>
</dbReference>
<feature type="region of interest" description="Disordered" evidence="3">
    <location>
        <begin position="21"/>
        <end position="142"/>
    </location>
</feature>
<dbReference type="GO" id="GO:0005730">
    <property type="term" value="C:nucleolus"/>
    <property type="evidence" value="ECO:0007669"/>
    <property type="project" value="TreeGrafter"/>
</dbReference>
<evidence type="ECO:0000256" key="2">
    <source>
        <dbReference type="PROSITE-ProRule" id="PRU00176"/>
    </source>
</evidence>
<accession>A0A433DLI2</accession>
<gene>
    <name evidence="5" type="ORF">BC936DRAFT_146308</name>
</gene>
<dbReference type="PANTHER" id="PTHR23236">
    <property type="entry name" value="EUKARYOTIC TRANSLATION INITIATION FACTOR 4B/4H"/>
    <property type="match status" value="1"/>
</dbReference>
<feature type="compositionally biased region" description="Basic residues" evidence="3">
    <location>
        <begin position="130"/>
        <end position="141"/>
    </location>
</feature>
<evidence type="ECO:0000256" key="3">
    <source>
        <dbReference type="SAM" id="MobiDB-lite"/>
    </source>
</evidence>